<evidence type="ECO:0000256" key="2">
    <source>
        <dbReference type="SAM" id="MobiDB-lite"/>
    </source>
</evidence>
<dbReference type="RefSeq" id="XP_005828439.1">
    <property type="nucleotide sequence ID" value="XM_005828382.1"/>
</dbReference>
<evidence type="ECO:0000313" key="5">
    <source>
        <dbReference type="EnsemblProtists" id="EKX41459"/>
    </source>
</evidence>
<dbReference type="AlphaFoldDB" id="L1IZW7"/>
<feature type="coiled-coil region" evidence="1">
    <location>
        <begin position="55"/>
        <end position="82"/>
    </location>
</feature>
<feature type="region of interest" description="Disordered" evidence="2">
    <location>
        <begin position="575"/>
        <end position="608"/>
    </location>
</feature>
<dbReference type="OrthoDB" id="9978456at2759"/>
<sequence>MQRQSMKNPADESQSRSRFTVLDAEAPEFTPSGCMAPEPFAVDGTADITIDGLQIDEEVEEVEEVRQQTQDLREDLRFVRMEDHPPRIALTVRASLSRRRSNRMAGLTNSFDSMLPDGRYEASRALGNIAFQNPGCLGQALPPSVMEASGAADALMTDNCWTIVTTDGMLEGLTDVLRNGNVNSKHEAARVINNCAAYSSNAAEYISSRMETIEALKNLCGSGGRAQRTKAKAIGAIHCLSTYPQARKTLIAVRVVEEALIPTLLQKKRLFGDGDEYKAMRADTVLALYDHQLMAVANLSGSLEDSFLAADADCLKTIIKCLRHGLDGKIWAGVAWTAYTALLPLTNLTKCDKNKDLLAELGLIDLLCRCLNVGLSKVEESLAMSCFEHLVFSAECRSHVDDRWGFSRKAKRMIWILTKQSENAKIVNMARQHNDPEKGKHVYLSYFPENQPEKVRALKEKLDGHGFVLWSKSSSSENETAEAIASSSLVICCITREYKECPTCRFEGALAFELGKEILCIVLENGFNEVSWGWLSEVIRDKTSLDWGGDESTGLTRAINIVLQTHGKFYGVALPSPVQSPNMKPRARGSPKGNSSEAANPRRRIQNY</sequence>
<evidence type="ECO:0000259" key="3">
    <source>
        <dbReference type="Pfam" id="PF13676"/>
    </source>
</evidence>
<dbReference type="Pfam" id="PF13676">
    <property type="entry name" value="TIR_2"/>
    <property type="match status" value="1"/>
</dbReference>
<gene>
    <name evidence="4" type="ORF">GUITHDRAFT_141945</name>
</gene>
<dbReference type="GeneID" id="17298159"/>
<dbReference type="PANTHER" id="PTHR46270">
    <property type="entry name" value="ARMADILLO-TYPE FOLD-RELATED"/>
    <property type="match status" value="1"/>
</dbReference>
<dbReference type="SUPFAM" id="SSF52200">
    <property type="entry name" value="Toll/Interleukin receptor TIR domain"/>
    <property type="match status" value="1"/>
</dbReference>
<reference evidence="6" key="2">
    <citation type="submission" date="2012-11" db="EMBL/GenBank/DDBJ databases">
        <authorList>
            <person name="Kuo A."/>
            <person name="Curtis B.A."/>
            <person name="Tanifuji G."/>
            <person name="Burki F."/>
            <person name="Gruber A."/>
            <person name="Irimia M."/>
            <person name="Maruyama S."/>
            <person name="Arias M.C."/>
            <person name="Ball S.G."/>
            <person name="Gile G.H."/>
            <person name="Hirakawa Y."/>
            <person name="Hopkins J.F."/>
            <person name="Rensing S.A."/>
            <person name="Schmutz J."/>
            <person name="Symeonidi A."/>
            <person name="Elias M."/>
            <person name="Eveleigh R.J."/>
            <person name="Herman E.K."/>
            <person name="Klute M.J."/>
            <person name="Nakayama T."/>
            <person name="Obornik M."/>
            <person name="Reyes-Prieto A."/>
            <person name="Armbrust E.V."/>
            <person name="Aves S.J."/>
            <person name="Beiko R.G."/>
            <person name="Coutinho P."/>
            <person name="Dacks J.B."/>
            <person name="Durnford D.G."/>
            <person name="Fast N.M."/>
            <person name="Green B.R."/>
            <person name="Grisdale C."/>
            <person name="Hempe F."/>
            <person name="Henrissat B."/>
            <person name="Hoppner M.P."/>
            <person name="Ishida K.-I."/>
            <person name="Kim E."/>
            <person name="Koreny L."/>
            <person name="Kroth P.G."/>
            <person name="Liu Y."/>
            <person name="Malik S.-B."/>
            <person name="Maier U.G."/>
            <person name="McRose D."/>
            <person name="Mock T."/>
            <person name="Neilson J.A."/>
            <person name="Onodera N.T."/>
            <person name="Poole A.M."/>
            <person name="Pritham E.J."/>
            <person name="Richards T.A."/>
            <person name="Rocap G."/>
            <person name="Roy S.W."/>
            <person name="Sarai C."/>
            <person name="Schaack S."/>
            <person name="Shirato S."/>
            <person name="Slamovits C.H."/>
            <person name="Spencer D.F."/>
            <person name="Suzuki S."/>
            <person name="Worden A.Z."/>
            <person name="Zauner S."/>
            <person name="Barry K."/>
            <person name="Bell C."/>
            <person name="Bharti A.K."/>
            <person name="Crow J.A."/>
            <person name="Grimwood J."/>
            <person name="Kramer R."/>
            <person name="Lindquist E."/>
            <person name="Lucas S."/>
            <person name="Salamov A."/>
            <person name="McFadden G.I."/>
            <person name="Lane C.E."/>
            <person name="Keeling P.J."/>
            <person name="Gray M.W."/>
            <person name="Grigoriev I.V."/>
            <person name="Archibald J.M."/>
        </authorList>
    </citation>
    <scope>NUCLEOTIDE SEQUENCE</scope>
    <source>
        <strain evidence="6">CCMP2712</strain>
    </source>
</reference>
<dbReference type="PANTHER" id="PTHR46270:SF2">
    <property type="entry name" value="TIR DOMAIN-CONTAINING PROTEIN"/>
    <property type="match status" value="1"/>
</dbReference>
<dbReference type="InterPro" id="IPR000157">
    <property type="entry name" value="TIR_dom"/>
</dbReference>
<protein>
    <recommendedName>
        <fullName evidence="3">TIR domain-containing protein</fullName>
    </recommendedName>
</protein>
<dbReference type="InterPro" id="IPR035897">
    <property type="entry name" value="Toll_tir_struct_dom_sf"/>
</dbReference>
<feature type="region of interest" description="Disordered" evidence="2">
    <location>
        <begin position="1"/>
        <end position="35"/>
    </location>
</feature>
<dbReference type="KEGG" id="gtt:GUITHDRAFT_141945"/>
<dbReference type="EnsemblProtists" id="EKX41459">
    <property type="protein sequence ID" value="EKX41459"/>
    <property type="gene ID" value="GUITHDRAFT_141945"/>
</dbReference>
<name>L1IZW7_GUITC</name>
<organism evidence="4">
    <name type="scientific">Guillardia theta (strain CCMP2712)</name>
    <name type="common">Cryptophyte</name>
    <dbReference type="NCBI Taxonomy" id="905079"/>
    <lineage>
        <taxon>Eukaryota</taxon>
        <taxon>Cryptophyceae</taxon>
        <taxon>Pyrenomonadales</taxon>
        <taxon>Geminigeraceae</taxon>
        <taxon>Guillardia</taxon>
    </lineage>
</organism>
<dbReference type="SUPFAM" id="SSF48371">
    <property type="entry name" value="ARM repeat"/>
    <property type="match status" value="1"/>
</dbReference>
<dbReference type="HOGENOM" id="CLU_449371_0_0_1"/>
<dbReference type="InterPro" id="IPR016024">
    <property type="entry name" value="ARM-type_fold"/>
</dbReference>
<proteinExistence type="predicted"/>
<dbReference type="InterPro" id="IPR011989">
    <property type="entry name" value="ARM-like"/>
</dbReference>
<dbReference type="Gene3D" id="3.40.50.10140">
    <property type="entry name" value="Toll/interleukin-1 receptor homology (TIR) domain"/>
    <property type="match status" value="1"/>
</dbReference>
<dbReference type="Proteomes" id="UP000011087">
    <property type="component" value="Unassembled WGS sequence"/>
</dbReference>
<keyword evidence="1" id="KW-0175">Coiled coil</keyword>
<dbReference type="EMBL" id="JH993023">
    <property type="protein sequence ID" value="EKX41459.1"/>
    <property type="molecule type" value="Genomic_DNA"/>
</dbReference>
<evidence type="ECO:0000256" key="1">
    <source>
        <dbReference type="SAM" id="Coils"/>
    </source>
</evidence>
<feature type="domain" description="TIR" evidence="3">
    <location>
        <begin position="442"/>
        <end position="525"/>
    </location>
</feature>
<dbReference type="Gene3D" id="1.25.10.10">
    <property type="entry name" value="Leucine-rich Repeat Variant"/>
    <property type="match status" value="2"/>
</dbReference>
<reference evidence="4 6" key="1">
    <citation type="journal article" date="2012" name="Nature">
        <title>Algal genomes reveal evolutionary mosaicism and the fate of nucleomorphs.</title>
        <authorList>
            <consortium name="DOE Joint Genome Institute"/>
            <person name="Curtis B.A."/>
            <person name="Tanifuji G."/>
            <person name="Burki F."/>
            <person name="Gruber A."/>
            <person name="Irimia M."/>
            <person name="Maruyama S."/>
            <person name="Arias M.C."/>
            <person name="Ball S.G."/>
            <person name="Gile G.H."/>
            <person name="Hirakawa Y."/>
            <person name="Hopkins J.F."/>
            <person name="Kuo A."/>
            <person name="Rensing S.A."/>
            <person name="Schmutz J."/>
            <person name="Symeonidi A."/>
            <person name="Elias M."/>
            <person name="Eveleigh R.J."/>
            <person name="Herman E.K."/>
            <person name="Klute M.J."/>
            <person name="Nakayama T."/>
            <person name="Obornik M."/>
            <person name="Reyes-Prieto A."/>
            <person name="Armbrust E.V."/>
            <person name="Aves S.J."/>
            <person name="Beiko R.G."/>
            <person name="Coutinho P."/>
            <person name="Dacks J.B."/>
            <person name="Durnford D.G."/>
            <person name="Fast N.M."/>
            <person name="Green B.R."/>
            <person name="Grisdale C.J."/>
            <person name="Hempel F."/>
            <person name="Henrissat B."/>
            <person name="Hoppner M.P."/>
            <person name="Ishida K."/>
            <person name="Kim E."/>
            <person name="Koreny L."/>
            <person name="Kroth P.G."/>
            <person name="Liu Y."/>
            <person name="Malik S.B."/>
            <person name="Maier U.G."/>
            <person name="McRose D."/>
            <person name="Mock T."/>
            <person name="Neilson J.A."/>
            <person name="Onodera N.T."/>
            <person name="Poole A.M."/>
            <person name="Pritham E.J."/>
            <person name="Richards T.A."/>
            <person name="Rocap G."/>
            <person name="Roy S.W."/>
            <person name="Sarai C."/>
            <person name="Schaack S."/>
            <person name="Shirato S."/>
            <person name="Slamovits C.H."/>
            <person name="Spencer D.F."/>
            <person name="Suzuki S."/>
            <person name="Worden A.Z."/>
            <person name="Zauner S."/>
            <person name="Barry K."/>
            <person name="Bell C."/>
            <person name="Bharti A.K."/>
            <person name="Crow J.A."/>
            <person name="Grimwood J."/>
            <person name="Kramer R."/>
            <person name="Lindquist E."/>
            <person name="Lucas S."/>
            <person name="Salamov A."/>
            <person name="McFadden G.I."/>
            <person name="Lane C.E."/>
            <person name="Keeling P.J."/>
            <person name="Gray M.W."/>
            <person name="Grigoriev I.V."/>
            <person name="Archibald J.M."/>
        </authorList>
    </citation>
    <scope>NUCLEOTIDE SEQUENCE</scope>
    <source>
        <strain evidence="4 6">CCMP2712</strain>
    </source>
</reference>
<evidence type="ECO:0000313" key="6">
    <source>
        <dbReference type="Proteomes" id="UP000011087"/>
    </source>
</evidence>
<dbReference type="GO" id="GO:0007165">
    <property type="term" value="P:signal transduction"/>
    <property type="evidence" value="ECO:0007669"/>
    <property type="project" value="InterPro"/>
</dbReference>
<evidence type="ECO:0000313" key="4">
    <source>
        <dbReference type="EMBL" id="EKX41459.1"/>
    </source>
</evidence>
<dbReference type="PaxDb" id="55529-EKX41459"/>
<accession>L1IZW7</accession>
<keyword evidence="6" id="KW-1185">Reference proteome</keyword>
<reference evidence="5" key="3">
    <citation type="submission" date="2016-03" db="UniProtKB">
        <authorList>
            <consortium name="EnsemblProtists"/>
        </authorList>
    </citation>
    <scope>IDENTIFICATION</scope>
</reference>